<comment type="caution">
    <text evidence="1">The sequence shown here is derived from an EMBL/GenBank/DDBJ whole genome shotgun (WGS) entry which is preliminary data.</text>
</comment>
<sequence length="157" mass="18028">MEKRLYNATKNGDKNELLCLLHEHAQLLDRFTKGRYPETPLHIAVMLGHSEFVDELLIRMPELAKELDTRRRSALQLAVAMKGRFAVLRELFHARPWAARSPMAQCDTILHACVRWNQLEALKLLVTEGISDEEFVNRLNNEGNTILHMSITANQTP</sequence>
<dbReference type="OrthoDB" id="7729168at2759"/>
<dbReference type="Proteomes" id="UP000593576">
    <property type="component" value="Unassembled WGS sequence"/>
</dbReference>
<name>A0A7J9MCF3_GOSSC</name>
<feature type="non-terminal residue" evidence="1">
    <location>
        <position position="157"/>
    </location>
</feature>
<dbReference type="PANTHER" id="PTHR24128">
    <property type="entry name" value="HOMEOBOX PROTEIN WARIAI"/>
    <property type="match status" value="1"/>
</dbReference>
<dbReference type="InterPro" id="IPR002110">
    <property type="entry name" value="Ankyrin_rpt"/>
</dbReference>
<accession>A0A7J9MCF3</accession>
<evidence type="ECO:0000313" key="2">
    <source>
        <dbReference type="Proteomes" id="UP000593576"/>
    </source>
</evidence>
<proteinExistence type="predicted"/>
<dbReference type="AlphaFoldDB" id="A0A7J9MCF3"/>
<dbReference type="InterPro" id="IPR036770">
    <property type="entry name" value="Ankyrin_rpt-contain_sf"/>
</dbReference>
<dbReference type="Pfam" id="PF00023">
    <property type="entry name" value="Ank"/>
    <property type="match status" value="1"/>
</dbReference>
<reference evidence="1 2" key="1">
    <citation type="journal article" date="2019" name="Genome Biol. Evol.">
        <title>Insights into the evolution of the New World diploid cottons (Gossypium, subgenus Houzingenia) based on genome sequencing.</title>
        <authorList>
            <person name="Grover C.E."/>
            <person name="Arick M.A. 2nd"/>
            <person name="Thrash A."/>
            <person name="Conover J.L."/>
            <person name="Sanders W.S."/>
            <person name="Peterson D.G."/>
            <person name="Frelichowski J.E."/>
            <person name="Scheffler J.A."/>
            <person name="Scheffler B.E."/>
            <person name="Wendel J.F."/>
        </authorList>
    </citation>
    <scope>NUCLEOTIDE SEQUENCE [LARGE SCALE GENOMIC DNA]</scope>
    <source>
        <strain evidence="1">1</strain>
        <tissue evidence="1">Leaf</tissue>
    </source>
</reference>
<dbReference type="Gene3D" id="1.25.40.20">
    <property type="entry name" value="Ankyrin repeat-containing domain"/>
    <property type="match status" value="1"/>
</dbReference>
<dbReference type="SMART" id="SM00248">
    <property type="entry name" value="ANK"/>
    <property type="match status" value="3"/>
</dbReference>
<gene>
    <name evidence="1" type="ORF">Goshw_018777</name>
</gene>
<dbReference type="Pfam" id="PF12796">
    <property type="entry name" value="Ank_2"/>
    <property type="match status" value="1"/>
</dbReference>
<evidence type="ECO:0000313" key="1">
    <source>
        <dbReference type="EMBL" id="MBA0868785.1"/>
    </source>
</evidence>
<organism evidence="1 2">
    <name type="scientific">Gossypium schwendimanii</name>
    <name type="common">Cotton</name>
    <dbReference type="NCBI Taxonomy" id="34291"/>
    <lineage>
        <taxon>Eukaryota</taxon>
        <taxon>Viridiplantae</taxon>
        <taxon>Streptophyta</taxon>
        <taxon>Embryophyta</taxon>
        <taxon>Tracheophyta</taxon>
        <taxon>Spermatophyta</taxon>
        <taxon>Magnoliopsida</taxon>
        <taxon>eudicotyledons</taxon>
        <taxon>Gunneridae</taxon>
        <taxon>Pentapetalae</taxon>
        <taxon>rosids</taxon>
        <taxon>malvids</taxon>
        <taxon>Malvales</taxon>
        <taxon>Malvaceae</taxon>
        <taxon>Malvoideae</taxon>
        <taxon>Gossypium</taxon>
    </lineage>
</organism>
<protein>
    <submittedName>
        <fullName evidence="1">Uncharacterized protein</fullName>
    </submittedName>
</protein>
<dbReference type="PANTHER" id="PTHR24128:SF101">
    <property type="entry name" value="ANKYRIN REPEAT-CONTAINING PROTEIN BDA1-LIKE"/>
    <property type="match status" value="1"/>
</dbReference>
<dbReference type="SUPFAM" id="SSF48403">
    <property type="entry name" value="Ankyrin repeat"/>
    <property type="match status" value="1"/>
</dbReference>
<dbReference type="EMBL" id="JABFAF010000010">
    <property type="protein sequence ID" value="MBA0868785.1"/>
    <property type="molecule type" value="Genomic_DNA"/>
</dbReference>
<keyword evidence="2" id="KW-1185">Reference proteome</keyword>